<dbReference type="Pfam" id="PF02300">
    <property type="entry name" value="Fumarate_red_C"/>
    <property type="match status" value="1"/>
</dbReference>
<organism evidence="6 8">
    <name type="scientific">Iodobacter fluviatilis</name>
    <dbReference type="NCBI Taxonomy" id="537"/>
    <lineage>
        <taxon>Bacteria</taxon>
        <taxon>Pseudomonadati</taxon>
        <taxon>Pseudomonadota</taxon>
        <taxon>Betaproteobacteria</taxon>
        <taxon>Neisseriales</taxon>
        <taxon>Chitinibacteraceae</taxon>
        <taxon>Iodobacter</taxon>
    </lineage>
</organism>
<evidence type="ECO:0000256" key="5">
    <source>
        <dbReference type="SAM" id="Phobius"/>
    </source>
</evidence>
<dbReference type="InterPro" id="IPR034804">
    <property type="entry name" value="SQR/QFR_C/D"/>
</dbReference>
<evidence type="ECO:0000256" key="1">
    <source>
        <dbReference type="ARBA" id="ARBA00022475"/>
    </source>
</evidence>
<accession>A0A377Q8Z6</accession>
<evidence type="ECO:0000313" key="9">
    <source>
        <dbReference type="Proteomes" id="UP000295794"/>
    </source>
</evidence>
<feature type="transmembrane region" description="Helical" evidence="5">
    <location>
        <begin position="60"/>
        <end position="83"/>
    </location>
</feature>
<keyword evidence="1" id="KW-1003">Cell membrane</keyword>
<name>A0A377Q8Z6_9NEIS</name>
<dbReference type="EMBL" id="UGHR01000001">
    <property type="protein sequence ID" value="STQ91039.1"/>
    <property type="molecule type" value="Genomic_DNA"/>
</dbReference>
<evidence type="ECO:0000256" key="3">
    <source>
        <dbReference type="ARBA" id="ARBA00022989"/>
    </source>
</evidence>
<dbReference type="Gene3D" id="1.20.1300.10">
    <property type="entry name" value="Fumarate reductase/succinate dehydrogenase, transmembrane subunit"/>
    <property type="match status" value="1"/>
</dbReference>
<feature type="transmembrane region" description="Helical" evidence="5">
    <location>
        <begin position="29"/>
        <end position="48"/>
    </location>
</feature>
<keyword evidence="3 5" id="KW-1133">Transmembrane helix</keyword>
<protein>
    <submittedName>
        <fullName evidence="6">Fumarate reductase 15 kDa hydrophobic protein</fullName>
    </submittedName>
    <submittedName>
        <fullName evidence="7">Fumarate reductase subunit C</fullName>
    </submittedName>
</protein>
<keyword evidence="9" id="KW-1185">Reference proteome</keyword>
<feature type="transmembrane region" description="Helical" evidence="5">
    <location>
        <begin position="103"/>
        <end position="131"/>
    </location>
</feature>
<dbReference type="Proteomes" id="UP000255108">
    <property type="component" value="Unassembled WGS sequence"/>
</dbReference>
<sequence length="134" mass="14750">MNARKPYIRPMAGWWQRNPFFIEYMVHEGTAFFVLAYALELLAGLICLTQGEAAWNSYRAFMASGPILIINLAIFAAMLYHGYTWFKIMPRTLPPMKIGGQKVAAATITAAGIAAAVGASALVFAVLWFLARGM</sequence>
<keyword evidence="2 5" id="KW-0812">Transmembrane</keyword>
<dbReference type="InterPro" id="IPR003510">
    <property type="entry name" value="Fumarate_red_C"/>
</dbReference>
<gene>
    <name evidence="6" type="primary">frdC</name>
    <name evidence="7" type="ORF">EV682_102583</name>
    <name evidence="6" type="ORF">NCTC11159_02110</name>
</gene>
<dbReference type="OrthoDB" id="8909678at2"/>
<reference evidence="6 8" key="1">
    <citation type="submission" date="2018-06" db="EMBL/GenBank/DDBJ databases">
        <authorList>
            <consortium name="Pathogen Informatics"/>
            <person name="Doyle S."/>
        </authorList>
    </citation>
    <scope>NUCLEOTIDE SEQUENCE [LARGE SCALE GENOMIC DNA]</scope>
    <source>
        <strain evidence="6 8">NCTC11159</strain>
    </source>
</reference>
<dbReference type="RefSeq" id="WP_115227296.1">
    <property type="nucleotide sequence ID" value="NZ_CAWOLO010000002.1"/>
</dbReference>
<dbReference type="SUPFAM" id="SSF81343">
    <property type="entry name" value="Fumarate reductase respiratory complex transmembrane subunits"/>
    <property type="match status" value="1"/>
</dbReference>
<dbReference type="GO" id="GO:0016020">
    <property type="term" value="C:membrane"/>
    <property type="evidence" value="ECO:0007669"/>
    <property type="project" value="InterPro"/>
</dbReference>
<evidence type="ECO:0000256" key="4">
    <source>
        <dbReference type="ARBA" id="ARBA00023136"/>
    </source>
</evidence>
<evidence type="ECO:0000313" key="8">
    <source>
        <dbReference type="Proteomes" id="UP000255108"/>
    </source>
</evidence>
<evidence type="ECO:0000256" key="2">
    <source>
        <dbReference type="ARBA" id="ARBA00022692"/>
    </source>
</evidence>
<proteinExistence type="predicted"/>
<reference evidence="7 9" key="2">
    <citation type="submission" date="2019-03" db="EMBL/GenBank/DDBJ databases">
        <title>Genomic Encyclopedia of Type Strains, Phase IV (KMG-IV): sequencing the most valuable type-strain genomes for metagenomic binning, comparative biology and taxonomic classification.</title>
        <authorList>
            <person name="Goeker M."/>
        </authorList>
    </citation>
    <scope>NUCLEOTIDE SEQUENCE [LARGE SCALE GENOMIC DNA]</scope>
    <source>
        <strain evidence="7 9">DSM 3764</strain>
    </source>
</reference>
<dbReference type="EMBL" id="SMBT01000002">
    <property type="protein sequence ID" value="TCU89667.1"/>
    <property type="molecule type" value="Genomic_DNA"/>
</dbReference>
<evidence type="ECO:0000313" key="7">
    <source>
        <dbReference type="EMBL" id="TCU89667.1"/>
    </source>
</evidence>
<dbReference type="Proteomes" id="UP000295794">
    <property type="component" value="Unassembled WGS sequence"/>
</dbReference>
<evidence type="ECO:0000313" key="6">
    <source>
        <dbReference type="EMBL" id="STQ91039.1"/>
    </source>
</evidence>
<dbReference type="AlphaFoldDB" id="A0A377Q8Z6"/>
<keyword evidence="4 5" id="KW-0472">Membrane</keyword>